<dbReference type="Proteomes" id="UP000246740">
    <property type="component" value="Unassembled WGS sequence"/>
</dbReference>
<dbReference type="AlphaFoldDB" id="A0A317XLD8"/>
<keyword evidence="1" id="KW-0812">Transmembrane</keyword>
<gene>
    <name evidence="2" type="ORF">BCV70DRAFT_34592</name>
</gene>
<keyword evidence="1" id="KW-0472">Membrane</keyword>
<dbReference type="EMBL" id="KZ819198">
    <property type="protein sequence ID" value="PWY98622.1"/>
    <property type="molecule type" value="Genomic_DNA"/>
</dbReference>
<name>A0A317XLD8_9BASI</name>
<feature type="transmembrane region" description="Helical" evidence="1">
    <location>
        <begin position="13"/>
        <end position="35"/>
    </location>
</feature>
<sequence length="123" mass="13421">MVTVQYCAVHGTVLYYCILLYYSILFCTPHLAAVVSSATSISQCSPVPLRGLHLALPCPTAPFQSSPVQYCTKYCSVLYSQYPSVLLLAFRLLVPPSPWPKPPSLNQPTPNSARCTVLAVLCL</sequence>
<proteinExistence type="predicted"/>
<evidence type="ECO:0000256" key="1">
    <source>
        <dbReference type="SAM" id="Phobius"/>
    </source>
</evidence>
<evidence type="ECO:0000313" key="3">
    <source>
        <dbReference type="Proteomes" id="UP000246740"/>
    </source>
</evidence>
<accession>A0A317XLD8</accession>
<protein>
    <submittedName>
        <fullName evidence="2">Uncharacterized protein</fullName>
    </submittedName>
</protein>
<reference evidence="2 3" key="1">
    <citation type="journal article" date="2018" name="Mol. Biol. Evol.">
        <title>Broad Genomic Sampling Reveals a Smut Pathogenic Ancestry of the Fungal Clade Ustilaginomycotina.</title>
        <authorList>
            <person name="Kijpornyongpan T."/>
            <person name="Mondo S.J."/>
            <person name="Barry K."/>
            <person name="Sandor L."/>
            <person name="Lee J."/>
            <person name="Lipzen A."/>
            <person name="Pangilinan J."/>
            <person name="LaButti K."/>
            <person name="Hainaut M."/>
            <person name="Henrissat B."/>
            <person name="Grigoriev I.V."/>
            <person name="Spatafora J.W."/>
            <person name="Aime M.C."/>
        </authorList>
    </citation>
    <scope>NUCLEOTIDE SEQUENCE [LARGE SCALE GENOMIC DNA]</scope>
    <source>
        <strain evidence="2 3">MCA 3645</strain>
    </source>
</reference>
<keyword evidence="1" id="KW-1133">Transmembrane helix</keyword>
<dbReference type="InParanoid" id="A0A317XLD8"/>
<organism evidence="2 3">
    <name type="scientific">Testicularia cyperi</name>
    <dbReference type="NCBI Taxonomy" id="1882483"/>
    <lineage>
        <taxon>Eukaryota</taxon>
        <taxon>Fungi</taxon>
        <taxon>Dikarya</taxon>
        <taxon>Basidiomycota</taxon>
        <taxon>Ustilaginomycotina</taxon>
        <taxon>Ustilaginomycetes</taxon>
        <taxon>Ustilaginales</taxon>
        <taxon>Anthracoideaceae</taxon>
        <taxon>Testicularia</taxon>
    </lineage>
</organism>
<keyword evidence="3" id="KW-1185">Reference proteome</keyword>
<evidence type="ECO:0000313" key="2">
    <source>
        <dbReference type="EMBL" id="PWY98622.1"/>
    </source>
</evidence>